<name>A0A2Z5G8Q8_9BACT</name>
<dbReference type="AlphaFoldDB" id="A0A2Z5G8Q8"/>
<dbReference type="EMBL" id="CP030840">
    <property type="protein sequence ID" value="AXC15501.1"/>
    <property type="molecule type" value="Genomic_DNA"/>
</dbReference>
<organism evidence="1 2">
    <name type="scientific">Acidisarcina polymorpha</name>
    <dbReference type="NCBI Taxonomy" id="2211140"/>
    <lineage>
        <taxon>Bacteria</taxon>
        <taxon>Pseudomonadati</taxon>
        <taxon>Acidobacteriota</taxon>
        <taxon>Terriglobia</taxon>
        <taxon>Terriglobales</taxon>
        <taxon>Acidobacteriaceae</taxon>
        <taxon>Acidisarcina</taxon>
    </lineage>
</organism>
<dbReference type="KEGG" id="abas:ACPOL_6260"/>
<dbReference type="Proteomes" id="UP000253606">
    <property type="component" value="Chromosome"/>
</dbReference>
<sequence length="67" mass="7497">MLLGTYLTSMAGVYSIHPDRLTKTQDVVALLLQLIVMAITLPKAIVLWEEPDPREESGEMELIDKKA</sequence>
<evidence type="ECO:0000313" key="2">
    <source>
        <dbReference type="Proteomes" id="UP000253606"/>
    </source>
</evidence>
<evidence type="ECO:0000313" key="1">
    <source>
        <dbReference type="EMBL" id="AXC15501.1"/>
    </source>
</evidence>
<proteinExistence type="predicted"/>
<reference evidence="1 2" key="1">
    <citation type="journal article" date="2018" name="Front. Microbiol.">
        <title>Hydrolytic Capabilities as a Key to Environmental Success: Chitinolytic and Cellulolytic Acidobacteria From Acidic Sub-arctic Soils and Boreal Peatlands.</title>
        <authorList>
            <person name="Belova S.E."/>
            <person name="Ravin N.V."/>
            <person name="Pankratov T.A."/>
            <person name="Rakitin A.L."/>
            <person name="Ivanova A.A."/>
            <person name="Beletsky A.V."/>
            <person name="Mardanov A.V."/>
            <person name="Sinninghe Damste J.S."/>
            <person name="Dedysh S.N."/>
        </authorList>
    </citation>
    <scope>NUCLEOTIDE SEQUENCE [LARGE SCALE GENOMIC DNA]</scope>
    <source>
        <strain evidence="1 2">SBC82</strain>
    </source>
</reference>
<accession>A0A2Z5G8Q8</accession>
<keyword evidence="2" id="KW-1185">Reference proteome</keyword>
<protein>
    <submittedName>
        <fullName evidence="1">Uncharacterized protein</fullName>
    </submittedName>
</protein>
<gene>
    <name evidence="1" type="ORF">ACPOL_6260</name>
</gene>